<dbReference type="PANTHER" id="PTHR33735">
    <property type="entry name" value="EXPRESSED PROTEIN"/>
    <property type="match status" value="1"/>
</dbReference>
<dbReference type="PANTHER" id="PTHR33735:SF20">
    <property type="entry name" value="PLASTID LIPID-ASSOCIATED PROTEIN_FIBRILLIN CONSERVED DOMAIN-CONTAINING PROTEIN"/>
    <property type="match status" value="1"/>
</dbReference>
<dbReference type="STRING" id="35608.A0A2U1MSC2"/>
<keyword evidence="2" id="KW-1185">Reference proteome</keyword>
<dbReference type="Proteomes" id="UP000245207">
    <property type="component" value="Unassembled WGS sequence"/>
</dbReference>
<protein>
    <submittedName>
        <fullName evidence="1">Uncharacterized protein</fullName>
    </submittedName>
</protein>
<name>A0A2U1MSC2_ARTAN</name>
<gene>
    <name evidence="1" type="ORF">CTI12_AA255680</name>
</gene>
<proteinExistence type="predicted"/>
<evidence type="ECO:0000313" key="1">
    <source>
        <dbReference type="EMBL" id="PWA64140.1"/>
    </source>
</evidence>
<comment type="caution">
    <text evidence="1">The sequence shown here is derived from an EMBL/GenBank/DDBJ whole genome shotgun (WGS) entry which is preliminary data.</text>
</comment>
<dbReference type="EMBL" id="PKPP01004483">
    <property type="protein sequence ID" value="PWA64140.1"/>
    <property type="molecule type" value="Genomic_DNA"/>
</dbReference>
<organism evidence="1 2">
    <name type="scientific">Artemisia annua</name>
    <name type="common">Sweet wormwood</name>
    <dbReference type="NCBI Taxonomy" id="35608"/>
    <lineage>
        <taxon>Eukaryota</taxon>
        <taxon>Viridiplantae</taxon>
        <taxon>Streptophyta</taxon>
        <taxon>Embryophyta</taxon>
        <taxon>Tracheophyta</taxon>
        <taxon>Spermatophyta</taxon>
        <taxon>Magnoliopsida</taxon>
        <taxon>eudicotyledons</taxon>
        <taxon>Gunneridae</taxon>
        <taxon>Pentapetalae</taxon>
        <taxon>asterids</taxon>
        <taxon>campanulids</taxon>
        <taxon>Asterales</taxon>
        <taxon>Asteraceae</taxon>
        <taxon>Asteroideae</taxon>
        <taxon>Anthemideae</taxon>
        <taxon>Artemisiinae</taxon>
        <taxon>Artemisia</taxon>
    </lineage>
</organism>
<accession>A0A2U1MSC2</accession>
<reference evidence="1 2" key="1">
    <citation type="journal article" date="2018" name="Mol. Plant">
        <title>The genome of Artemisia annua provides insight into the evolution of Asteraceae family and artemisinin biosynthesis.</title>
        <authorList>
            <person name="Shen Q."/>
            <person name="Zhang L."/>
            <person name="Liao Z."/>
            <person name="Wang S."/>
            <person name="Yan T."/>
            <person name="Shi P."/>
            <person name="Liu M."/>
            <person name="Fu X."/>
            <person name="Pan Q."/>
            <person name="Wang Y."/>
            <person name="Lv Z."/>
            <person name="Lu X."/>
            <person name="Zhang F."/>
            <person name="Jiang W."/>
            <person name="Ma Y."/>
            <person name="Chen M."/>
            <person name="Hao X."/>
            <person name="Li L."/>
            <person name="Tang Y."/>
            <person name="Lv G."/>
            <person name="Zhou Y."/>
            <person name="Sun X."/>
            <person name="Brodelius P.E."/>
            <person name="Rose J.K.C."/>
            <person name="Tang K."/>
        </authorList>
    </citation>
    <scope>NUCLEOTIDE SEQUENCE [LARGE SCALE GENOMIC DNA]</scope>
    <source>
        <strain evidence="2">cv. Huhao1</strain>
        <tissue evidence="1">Leaf</tissue>
    </source>
</reference>
<dbReference type="AlphaFoldDB" id="A0A2U1MSC2"/>
<dbReference type="OrthoDB" id="1927611at2759"/>
<sequence>MSITKCLASQNAIAKINLHETLHNRSKIFPFNPIFGFPINKQQVTPFITTTNSRTRWNSMIVYANVEPPATPPPPSGSSSSSWKNWVMGILMTFIIPLVTTKGGPIKALLLKVDQIMDTAEHISDVVEAVADKVDKVIEEIEDDLPEGSQIRKTLDFIESVAERVEKDAHTAGDFIDKVQEMEDKIEDMMVPVLEEANEVDKELKDKEKVQEMDDKLEDIMEPVLEEANEVDIELKDKENVKKE</sequence>
<evidence type="ECO:0000313" key="2">
    <source>
        <dbReference type="Proteomes" id="UP000245207"/>
    </source>
</evidence>